<feature type="transmembrane region" description="Helical" evidence="1">
    <location>
        <begin position="12"/>
        <end position="31"/>
    </location>
</feature>
<sequence length="84" mass="9247">MPDKTRLFDVRAVIGGLFVVYGVIVTLIGIFDSPADVDKAQGVRINLWMGLAMLVLGGLMLLWLRLNPPKPITEQTDDTEPPRA</sequence>
<protein>
    <submittedName>
        <fullName evidence="2">Uncharacterized protein</fullName>
    </submittedName>
</protein>
<gene>
    <name evidence="2" type="ORF">ACTOB_006929</name>
</gene>
<proteinExistence type="predicted"/>
<name>A0ABY8WAI5_9ACTN</name>
<dbReference type="Proteomes" id="UP001240150">
    <property type="component" value="Chromosome"/>
</dbReference>
<reference evidence="2 3" key="1">
    <citation type="submission" date="2023-06" db="EMBL/GenBank/DDBJ databases">
        <authorList>
            <person name="Yushchuk O."/>
            <person name="Binda E."/>
            <person name="Ruckert-Reed C."/>
            <person name="Fedorenko V."/>
            <person name="Kalinowski J."/>
            <person name="Marinelli F."/>
        </authorList>
    </citation>
    <scope>NUCLEOTIDE SEQUENCE [LARGE SCALE GENOMIC DNA]</scope>
    <source>
        <strain evidence="2 3">NRRL 3884</strain>
    </source>
</reference>
<accession>A0ABY8WAI5</accession>
<keyword evidence="1" id="KW-0472">Membrane</keyword>
<dbReference type="RefSeq" id="WP_284916119.1">
    <property type="nucleotide sequence ID" value="NZ_CP126980.1"/>
</dbReference>
<organism evidence="2 3">
    <name type="scientific">Actinoplanes oblitus</name>
    <dbReference type="NCBI Taxonomy" id="3040509"/>
    <lineage>
        <taxon>Bacteria</taxon>
        <taxon>Bacillati</taxon>
        <taxon>Actinomycetota</taxon>
        <taxon>Actinomycetes</taxon>
        <taxon>Micromonosporales</taxon>
        <taxon>Micromonosporaceae</taxon>
        <taxon>Actinoplanes</taxon>
    </lineage>
</organism>
<keyword evidence="1" id="KW-1133">Transmembrane helix</keyword>
<evidence type="ECO:0000256" key="1">
    <source>
        <dbReference type="SAM" id="Phobius"/>
    </source>
</evidence>
<feature type="transmembrane region" description="Helical" evidence="1">
    <location>
        <begin position="43"/>
        <end position="64"/>
    </location>
</feature>
<evidence type="ECO:0000313" key="2">
    <source>
        <dbReference type="EMBL" id="WIM94871.1"/>
    </source>
</evidence>
<dbReference type="EMBL" id="CP126980">
    <property type="protein sequence ID" value="WIM94871.1"/>
    <property type="molecule type" value="Genomic_DNA"/>
</dbReference>
<evidence type="ECO:0000313" key="3">
    <source>
        <dbReference type="Proteomes" id="UP001240150"/>
    </source>
</evidence>
<keyword evidence="1" id="KW-0812">Transmembrane</keyword>
<keyword evidence="3" id="KW-1185">Reference proteome</keyword>